<feature type="domain" description="HTH tetR-type" evidence="6">
    <location>
        <begin position="21"/>
        <end position="81"/>
    </location>
</feature>
<dbReference type="RefSeq" id="WP_147254413.1">
    <property type="nucleotide sequence ID" value="NZ_VIWU01000001.1"/>
</dbReference>
<evidence type="ECO:0000256" key="3">
    <source>
        <dbReference type="ARBA" id="ARBA00023163"/>
    </source>
</evidence>
<dbReference type="Pfam" id="PF00440">
    <property type="entry name" value="TetR_N"/>
    <property type="match status" value="1"/>
</dbReference>
<dbReference type="SUPFAM" id="SSF46689">
    <property type="entry name" value="Homeodomain-like"/>
    <property type="match status" value="1"/>
</dbReference>
<dbReference type="PROSITE" id="PS50977">
    <property type="entry name" value="HTH_TETR_2"/>
    <property type="match status" value="1"/>
</dbReference>
<sequence>MPPNAAPPAAEPLTQRARKRNERRDRVFAAAVALFAERGYDETSMDDIAARSGLARTTVFNHYPRKVLFLEDWTQRRRHRAARSFADRAPGDLPVRDVLGAYLAGLAALNEEDRTETVAIMPLALRHTDVMVDHPLGREFADILAAARHELQPGADPEWVGRLLALGYFSSVSRWIAVEPAPFRIADDLERLLDAVLLGALRG</sequence>
<dbReference type="EMBL" id="VIWU01000001">
    <property type="protein sequence ID" value="TWF75166.1"/>
    <property type="molecule type" value="Genomic_DNA"/>
</dbReference>
<dbReference type="PANTHER" id="PTHR30055:SF234">
    <property type="entry name" value="HTH-TYPE TRANSCRIPTIONAL REGULATOR BETI"/>
    <property type="match status" value="1"/>
</dbReference>
<dbReference type="GO" id="GO:0000976">
    <property type="term" value="F:transcription cis-regulatory region binding"/>
    <property type="evidence" value="ECO:0007669"/>
    <property type="project" value="TreeGrafter"/>
</dbReference>
<keyword evidence="1" id="KW-0805">Transcription regulation</keyword>
<evidence type="ECO:0000313" key="8">
    <source>
        <dbReference type="Proteomes" id="UP000321261"/>
    </source>
</evidence>
<feature type="DNA-binding region" description="H-T-H motif" evidence="4">
    <location>
        <begin position="44"/>
        <end position="63"/>
    </location>
</feature>
<evidence type="ECO:0000256" key="4">
    <source>
        <dbReference type="PROSITE-ProRule" id="PRU00335"/>
    </source>
</evidence>
<dbReference type="GO" id="GO:0003700">
    <property type="term" value="F:DNA-binding transcription factor activity"/>
    <property type="evidence" value="ECO:0007669"/>
    <property type="project" value="TreeGrafter"/>
</dbReference>
<keyword evidence="3" id="KW-0804">Transcription</keyword>
<dbReference type="PRINTS" id="PR00455">
    <property type="entry name" value="HTHTETR"/>
</dbReference>
<dbReference type="Gene3D" id="1.10.357.10">
    <property type="entry name" value="Tetracycline Repressor, domain 2"/>
    <property type="match status" value="1"/>
</dbReference>
<organism evidence="7 8">
    <name type="scientific">Pseudonocardia hierapolitana</name>
    <dbReference type="NCBI Taxonomy" id="1128676"/>
    <lineage>
        <taxon>Bacteria</taxon>
        <taxon>Bacillati</taxon>
        <taxon>Actinomycetota</taxon>
        <taxon>Actinomycetes</taxon>
        <taxon>Pseudonocardiales</taxon>
        <taxon>Pseudonocardiaceae</taxon>
        <taxon>Pseudonocardia</taxon>
    </lineage>
</organism>
<dbReference type="AlphaFoldDB" id="A0A561SJU8"/>
<name>A0A561SJU8_9PSEU</name>
<dbReference type="InterPro" id="IPR001647">
    <property type="entry name" value="HTH_TetR"/>
</dbReference>
<evidence type="ECO:0000256" key="2">
    <source>
        <dbReference type="ARBA" id="ARBA00023125"/>
    </source>
</evidence>
<proteinExistence type="predicted"/>
<feature type="region of interest" description="Disordered" evidence="5">
    <location>
        <begin position="1"/>
        <end position="22"/>
    </location>
</feature>
<evidence type="ECO:0000259" key="6">
    <source>
        <dbReference type="PROSITE" id="PS50977"/>
    </source>
</evidence>
<evidence type="ECO:0000313" key="7">
    <source>
        <dbReference type="EMBL" id="TWF75166.1"/>
    </source>
</evidence>
<gene>
    <name evidence="7" type="ORF">FHX44_111050</name>
</gene>
<accession>A0A561SJU8</accession>
<dbReference type="PANTHER" id="PTHR30055">
    <property type="entry name" value="HTH-TYPE TRANSCRIPTIONAL REGULATOR RUTR"/>
    <property type="match status" value="1"/>
</dbReference>
<evidence type="ECO:0000256" key="1">
    <source>
        <dbReference type="ARBA" id="ARBA00023015"/>
    </source>
</evidence>
<dbReference type="OrthoDB" id="268339at2"/>
<evidence type="ECO:0000256" key="5">
    <source>
        <dbReference type="SAM" id="MobiDB-lite"/>
    </source>
</evidence>
<keyword evidence="2 4" id="KW-0238">DNA-binding</keyword>
<reference evidence="7 8" key="1">
    <citation type="submission" date="2019-06" db="EMBL/GenBank/DDBJ databases">
        <title>Sequencing the genomes of 1000 actinobacteria strains.</title>
        <authorList>
            <person name="Klenk H.-P."/>
        </authorList>
    </citation>
    <scope>NUCLEOTIDE SEQUENCE [LARGE SCALE GENOMIC DNA]</scope>
    <source>
        <strain evidence="7 8">DSM 45671</strain>
    </source>
</reference>
<dbReference type="Proteomes" id="UP000321261">
    <property type="component" value="Unassembled WGS sequence"/>
</dbReference>
<feature type="compositionally biased region" description="Pro residues" evidence="5">
    <location>
        <begin position="1"/>
        <end position="10"/>
    </location>
</feature>
<protein>
    <submittedName>
        <fullName evidence="7">TetR family transcriptional regulator</fullName>
    </submittedName>
</protein>
<comment type="caution">
    <text evidence="7">The sequence shown here is derived from an EMBL/GenBank/DDBJ whole genome shotgun (WGS) entry which is preliminary data.</text>
</comment>
<dbReference type="InterPro" id="IPR050109">
    <property type="entry name" value="HTH-type_TetR-like_transc_reg"/>
</dbReference>
<dbReference type="InterPro" id="IPR009057">
    <property type="entry name" value="Homeodomain-like_sf"/>
</dbReference>
<keyword evidence="8" id="KW-1185">Reference proteome</keyword>